<dbReference type="AlphaFoldDB" id="A0A1D2VQW8"/>
<dbReference type="PIRSF" id="PIRSF006060">
    <property type="entry name" value="AA_transporter"/>
    <property type="match status" value="1"/>
</dbReference>
<dbReference type="PANTHER" id="PTHR43341:SF46">
    <property type="entry name" value="SPS-SENSOR COMPONENT SSY1"/>
    <property type="match status" value="1"/>
</dbReference>
<feature type="transmembrane region" description="Helical" evidence="5">
    <location>
        <begin position="256"/>
        <end position="276"/>
    </location>
</feature>
<dbReference type="RefSeq" id="XP_020050264.1">
    <property type="nucleotide sequence ID" value="XM_020194312.1"/>
</dbReference>
<evidence type="ECO:0000313" key="8">
    <source>
        <dbReference type="Proteomes" id="UP000095038"/>
    </source>
</evidence>
<dbReference type="GO" id="GO:0015171">
    <property type="term" value="F:amino acid transmembrane transporter activity"/>
    <property type="evidence" value="ECO:0007669"/>
    <property type="project" value="TreeGrafter"/>
</dbReference>
<reference evidence="8" key="1">
    <citation type="submission" date="2016-05" db="EMBL/GenBank/DDBJ databases">
        <title>Comparative genomics of biotechnologically important yeasts.</title>
        <authorList>
            <consortium name="DOE Joint Genome Institute"/>
            <person name="Riley R."/>
            <person name="Haridas S."/>
            <person name="Wolfe K.H."/>
            <person name="Lopes M.R."/>
            <person name="Hittinger C.T."/>
            <person name="Goker M."/>
            <person name="Salamov A."/>
            <person name="Wisecaver J."/>
            <person name="Long T.M."/>
            <person name="Aerts A.L."/>
            <person name="Barry K."/>
            <person name="Choi C."/>
            <person name="Clum A."/>
            <person name="Coughlan A.Y."/>
            <person name="Deshpande S."/>
            <person name="Douglass A.P."/>
            <person name="Hanson S.J."/>
            <person name="Klenk H.-P."/>
            <person name="Labutti K."/>
            <person name="Lapidus A."/>
            <person name="Lindquist E."/>
            <person name="Lipzen A."/>
            <person name="Meier-Kolthoff J.P."/>
            <person name="Ohm R.A."/>
            <person name="Otillar R.P."/>
            <person name="Pangilinan J."/>
            <person name="Peng Y."/>
            <person name="Rokas A."/>
            <person name="Rosa C.A."/>
            <person name="Scheuner C."/>
            <person name="Sibirny A.A."/>
            <person name="Slot J.C."/>
            <person name="Stielow J.B."/>
            <person name="Sun H."/>
            <person name="Kurtzman C.P."/>
            <person name="Blackwell M."/>
            <person name="Grigoriev I.V."/>
            <person name="Jeffries T.W."/>
        </authorList>
    </citation>
    <scope>NUCLEOTIDE SEQUENCE [LARGE SCALE GENOMIC DNA]</scope>
    <source>
        <strain evidence="8">DSM 1968</strain>
    </source>
</reference>
<feature type="transmembrane region" description="Helical" evidence="5">
    <location>
        <begin position="501"/>
        <end position="521"/>
    </location>
</feature>
<dbReference type="GeneID" id="30967948"/>
<dbReference type="EMBL" id="KV454475">
    <property type="protein sequence ID" value="ODV63957.1"/>
    <property type="molecule type" value="Genomic_DNA"/>
</dbReference>
<protein>
    <recommendedName>
        <fullName evidence="6">Amino acid permease/ SLC12A domain-containing protein</fullName>
    </recommendedName>
</protein>
<dbReference type="Gene3D" id="1.20.1740.10">
    <property type="entry name" value="Amino acid/polyamine transporter I"/>
    <property type="match status" value="1"/>
</dbReference>
<dbReference type="InterPro" id="IPR050524">
    <property type="entry name" value="APC_YAT"/>
</dbReference>
<feature type="transmembrane region" description="Helical" evidence="5">
    <location>
        <begin position="215"/>
        <end position="235"/>
    </location>
</feature>
<feature type="transmembrane region" description="Helical" evidence="5">
    <location>
        <begin position="113"/>
        <end position="133"/>
    </location>
</feature>
<feature type="domain" description="Amino acid permease/ SLC12A" evidence="6">
    <location>
        <begin position="1"/>
        <end position="531"/>
    </location>
</feature>
<evidence type="ECO:0000313" key="7">
    <source>
        <dbReference type="EMBL" id="ODV63957.1"/>
    </source>
</evidence>
<dbReference type="GO" id="GO:0016020">
    <property type="term" value="C:membrane"/>
    <property type="evidence" value="ECO:0007669"/>
    <property type="project" value="UniProtKB-SubCell"/>
</dbReference>
<dbReference type="Pfam" id="PF00324">
    <property type="entry name" value="AA_permease"/>
    <property type="match status" value="1"/>
</dbReference>
<name>A0A1D2VQW8_9ASCO</name>
<dbReference type="OrthoDB" id="3900342at2759"/>
<accession>A0A1D2VQW8</accession>
<evidence type="ECO:0000256" key="5">
    <source>
        <dbReference type="SAM" id="Phobius"/>
    </source>
</evidence>
<feature type="transmembrane region" description="Helical" evidence="5">
    <location>
        <begin position="424"/>
        <end position="448"/>
    </location>
</feature>
<dbReference type="Proteomes" id="UP000095038">
    <property type="component" value="Unassembled WGS sequence"/>
</dbReference>
<keyword evidence="4 5" id="KW-0472">Membrane</keyword>
<keyword evidence="2 5" id="KW-0812">Transmembrane</keyword>
<feature type="transmembrane region" description="Helical" evidence="5">
    <location>
        <begin position="29"/>
        <end position="56"/>
    </location>
</feature>
<evidence type="ECO:0000256" key="3">
    <source>
        <dbReference type="ARBA" id="ARBA00022989"/>
    </source>
</evidence>
<evidence type="ECO:0000256" key="1">
    <source>
        <dbReference type="ARBA" id="ARBA00004141"/>
    </source>
</evidence>
<evidence type="ECO:0000259" key="6">
    <source>
        <dbReference type="Pfam" id="PF00324"/>
    </source>
</evidence>
<feature type="transmembrane region" description="Helical" evidence="5">
    <location>
        <begin position="394"/>
        <end position="412"/>
    </location>
</feature>
<comment type="subcellular location">
    <subcellularLocation>
        <location evidence="1">Membrane</location>
        <topology evidence="1">Multi-pass membrane protein</topology>
    </subcellularLocation>
</comment>
<proteinExistence type="predicted"/>
<feature type="transmembrane region" description="Helical" evidence="5">
    <location>
        <begin position="145"/>
        <end position="166"/>
    </location>
</feature>
<sequence length="570" mass="63294">MIALGGALGVGLLLASGKAFSIAGPLGTLIGFSLAGCIVLSTMLSFCEIVTVIPLVGGVSGIGSRFVDDAFGFALGVIYWLNYTISLPSEITAAAIMLSYYPHLKVPGSITSAWISFFLIVIISINLFDVRVYGEIEFYSSIFKLLFLLGMIFFSIVLNAGGVAPLHKVERFTFWKSSESEPSKGLTYGPFRPTFDITDQGTGSLDGIKGGGGRLLGIMVAALVASYAYVGTEIVSIAAGESLNPRKSLPKATNKVFWRILIFYVLAIFCVGLNFYSGDPRLLRYYTIDKPDPNHDYEADKIIEQNIIDIYGGKHCDVNLLEWDGFSNGNQSPWVIALQSASLCSFASVLNGILVFFALSAGSSQLYASSRTLYQLSLQGKVPEYFSKCNRHGIPYRSVIFSGIFGSLAFLAVQHDSGKVFQRFMSLCSTAGMIVWAGMCLSFLRYYYGLKQRDDLISRDSDFYPYKSPFQPYNAYVGMFGGIFVVVSAGFVFFLPHAWNTLYFFTTYGSLMLFILCYFGYKYCYGTKILRLDQIQLDIGRKENDKIFWEENRAYSKNLSEKIMKFLHYF</sequence>
<feature type="transmembrane region" description="Helical" evidence="5">
    <location>
        <begin position="77"/>
        <end position="101"/>
    </location>
</feature>
<dbReference type="InParanoid" id="A0A1D2VQW8"/>
<dbReference type="InterPro" id="IPR004841">
    <property type="entry name" value="AA-permease/SLC12A_dom"/>
</dbReference>
<keyword evidence="8" id="KW-1185">Reference proteome</keyword>
<dbReference type="PANTHER" id="PTHR43341">
    <property type="entry name" value="AMINO ACID PERMEASE"/>
    <property type="match status" value="1"/>
</dbReference>
<gene>
    <name evidence="7" type="ORF">ASCRUDRAFT_78923</name>
</gene>
<organism evidence="7 8">
    <name type="scientific">Ascoidea rubescens DSM 1968</name>
    <dbReference type="NCBI Taxonomy" id="1344418"/>
    <lineage>
        <taxon>Eukaryota</taxon>
        <taxon>Fungi</taxon>
        <taxon>Dikarya</taxon>
        <taxon>Ascomycota</taxon>
        <taxon>Saccharomycotina</taxon>
        <taxon>Saccharomycetes</taxon>
        <taxon>Ascoideaceae</taxon>
        <taxon>Ascoidea</taxon>
    </lineage>
</organism>
<feature type="transmembrane region" description="Helical" evidence="5">
    <location>
        <begin position="473"/>
        <end position="495"/>
    </location>
</feature>
<dbReference type="FunCoup" id="A0A1D2VQW8">
    <property type="interactions" value="131"/>
</dbReference>
<evidence type="ECO:0000256" key="4">
    <source>
        <dbReference type="ARBA" id="ARBA00023136"/>
    </source>
</evidence>
<evidence type="ECO:0000256" key="2">
    <source>
        <dbReference type="ARBA" id="ARBA00022692"/>
    </source>
</evidence>
<feature type="transmembrane region" description="Helical" evidence="5">
    <location>
        <begin position="334"/>
        <end position="359"/>
    </location>
</feature>
<keyword evidence="3 5" id="KW-1133">Transmembrane helix</keyword>
<dbReference type="STRING" id="1344418.A0A1D2VQW8"/>